<proteinExistence type="predicted"/>
<dbReference type="Proteomes" id="UP001152523">
    <property type="component" value="Unassembled WGS sequence"/>
</dbReference>
<feature type="compositionally biased region" description="Basic residues" evidence="1">
    <location>
        <begin position="103"/>
        <end position="114"/>
    </location>
</feature>
<dbReference type="EMBL" id="CAMAPF010000965">
    <property type="protein sequence ID" value="CAH9131335.1"/>
    <property type="molecule type" value="Genomic_DNA"/>
</dbReference>
<evidence type="ECO:0000313" key="2">
    <source>
        <dbReference type="EMBL" id="CAH9131335.1"/>
    </source>
</evidence>
<dbReference type="AlphaFoldDB" id="A0AAV0F756"/>
<keyword evidence="3" id="KW-1185">Reference proteome</keyword>
<protein>
    <submittedName>
        <fullName evidence="2">Uncharacterized protein</fullName>
    </submittedName>
</protein>
<sequence length="130" mass="15221">MERKCSKLYSRERYHVVTNCAGDESRQQRCRRKLKNPAMMPPKLPSSPSPVLHSLYLLDRKKNRNDGSLGRNKKEGRRIEGLDGCIGKKSGERKYVEGEGKRWARRKRRKRKEKKVTTLGVRISYTRVYG</sequence>
<feature type="region of interest" description="Disordered" evidence="1">
    <location>
        <begin position="60"/>
        <end position="116"/>
    </location>
</feature>
<accession>A0AAV0F756</accession>
<evidence type="ECO:0000313" key="3">
    <source>
        <dbReference type="Proteomes" id="UP001152523"/>
    </source>
</evidence>
<comment type="caution">
    <text evidence="2">The sequence shown here is derived from an EMBL/GenBank/DDBJ whole genome shotgun (WGS) entry which is preliminary data.</text>
</comment>
<organism evidence="2 3">
    <name type="scientific">Cuscuta epithymum</name>
    <dbReference type="NCBI Taxonomy" id="186058"/>
    <lineage>
        <taxon>Eukaryota</taxon>
        <taxon>Viridiplantae</taxon>
        <taxon>Streptophyta</taxon>
        <taxon>Embryophyta</taxon>
        <taxon>Tracheophyta</taxon>
        <taxon>Spermatophyta</taxon>
        <taxon>Magnoliopsida</taxon>
        <taxon>eudicotyledons</taxon>
        <taxon>Gunneridae</taxon>
        <taxon>Pentapetalae</taxon>
        <taxon>asterids</taxon>
        <taxon>lamiids</taxon>
        <taxon>Solanales</taxon>
        <taxon>Convolvulaceae</taxon>
        <taxon>Cuscuteae</taxon>
        <taxon>Cuscuta</taxon>
        <taxon>Cuscuta subgen. Cuscuta</taxon>
    </lineage>
</organism>
<evidence type="ECO:0000256" key="1">
    <source>
        <dbReference type="SAM" id="MobiDB-lite"/>
    </source>
</evidence>
<gene>
    <name evidence="2" type="ORF">CEPIT_LOCUS31318</name>
</gene>
<name>A0AAV0F756_9ASTE</name>
<reference evidence="2" key="1">
    <citation type="submission" date="2022-07" db="EMBL/GenBank/DDBJ databases">
        <authorList>
            <person name="Macas J."/>
            <person name="Novak P."/>
            <person name="Neumann P."/>
        </authorList>
    </citation>
    <scope>NUCLEOTIDE SEQUENCE</scope>
</reference>
<feature type="compositionally biased region" description="Basic and acidic residues" evidence="1">
    <location>
        <begin position="89"/>
        <end position="102"/>
    </location>
</feature>